<feature type="transmembrane region" description="Helical" evidence="5">
    <location>
        <begin position="561"/>
        <end position="585"/>
    </location>
</feature>
<evidence type="ECO:0000256" key="5">
    <source>
        <dbReference type="SAM" id="Phobius"/>
    </source>
</evidence>
<dbReference type="GO" id="GO:0022857">
    <property type="term" value="F:transmembrane transporter activity"/>
    <property type="evidence" value="ECO:0007669"/>
    <property type="project" value="InterPro"/>
</dbReference>
<gene>
    <name evidence="7" type="ORF">DL764_004687</name>
</gene>
<dbReference type="SUPFAM" id="SSF103473">
    <property type="entry name" value="MFS general substrate transporter"/>
    <property type="match status" value="1"/>
</dbReference>
<protein>
    <recommendedName>
        <fullName evidence="6">Major facilitator superfamily (MFS) profile domain-containing protein</fullName>
    </recommendedName>
</protein>
<dbReference type="Pfam" id="PF07690">
    <property type="entry name" value="MFS_1"/>
    <property type="match status" value="1"/>
</dbReference>
<keyword evidence="3 5" id="KW-1133">Transmembrane helix</keyword>
<evidence type="ECO:0000256" key="3">
    <source>
        <dbReference type="ARBA" id="ARBA00022989"/>
    </source>
</evidence>
<name>A0A4Q4TFN0_9PEZI</name>
<dbReference type="Gene3D" id="1.20.1250.20">
    <property type="entry name" value="MFS general substrate transporter like domains"/>
    <property type="match status" value="1"/>
</dbReference>
<feature type="domain" description="Major facilitator superfamily (MFS) profile" evidence="6">
    <location>
        <begin position="207"/>
        <end position="662"/>
    </location>
</feature>
<feature type="transmembrane region" description="Helical" evidence="5">
    <location>
        <begin position="297"/>
        <end position="322"/>
    </location>
</feature>
<dbReference type="Proteomes" id="UP000293360">
    <property type="component" value="Unassembled WGS sequence"/>
</dbReference>
<dbReference type="PANTHER" id="PTHR23501:SF198">
    <property type="entry name" value="AZOLE RESISTANCE PROTEIN 1-RELATED"/>
    <property type="match status" value="1"/>
</dbReference>
<feature type="transmembrane region" description="Helical" evidence="5">
    <location>
        <begin position="537"/>
        <end position="555"/>
    </location>
</feature>
<reference evidence="7 8" key="1">
    <citation type="submission" date="2018-06" db="EMBL/GenBank/DDBJ databases">
        <title>Complete Genomes of Monosporascus.</title>
        <authorList>
            <person name="Robinson A.J."/>
            <person name="Natvig D.O."/>
        </authorList>
    </citation>
    <scope>NUCLEOTIDE SEQUENCE [LARGE SCALE GENOMIC DNA]</scope>
    <source>
        <strain evidence="7 8">CBS 110550</strain>
    </source>
</reference>
<dbReference type="Pfam" id="PF08659">
    <property type="entry name" value="KR"/>
    <property type="match status" value="1"/>
</dbReference>
<proteinExistence type="predicted"/>
<keyword evidence="8" id="KW-1185">Reference proteome</keyword>
<evidence type="ECO:0000313" key="7">
    <source>
        <dbReference type="EMBL" id="RYP04093.1"/>
    </source>
</evidence>
<evidence type="ECO:0000313" key="8">
    <source>
        <dbReference type="Proteomes" id="UP000293360"/>
    </source>
</evidence>
<feature type="transmembrane region" description="Helical" evidence="5">
    <location>
        <begin position="597"/>
        <end position="621"/>
    </location>
</feature>
<feature type="transmembrane region" description="Helical" evidence="5">
    <location>
        <begin position="507"/>
        <end position="530"/>
    </location>
</feature>
<comment type="caution">
    <text evidence="7">The sequence shown here is derived from an EMBL/GenBank/DDBJ whole genome shotgun (WGS) entry which is preliminary data.</text>
</comment>
<sequence length="700" mass="75094">MFLSVTGIIGGTGQSNYVAGNVFQDKLAKFWLSRGEKGISLDLSTLVGGGRASENEEWLKQYVNIKKLMLLHRLEVYAILDHYCKEANPVDQERPQVVTGLEVPAEVAARRIECVDWMRDPMFANLHQQTLSAGTQHQGVGSKPGDGGSDLVTIVAEATSLAELKSQDTAAAEPSSMPGRPRDQLSIQEVRPDDEFVYPSGIKLWMAVASLCIVSILHGLDLTIVAATIPSLTNYFKTIEDIGWYSSAYSLMAAGFGFLFDKLYSLVSVQRLYMVSICIFEVGSLLCTVAATSRMFILGRAVAGVGAAGITSGSIVILSYCFPQRKLPLWTTIIGSSQLIGIVSAPILGGVLIDWVGWRGCFGINLPLGVAASALVAFGLRNIISNPNDELGWSDKLKTFDWLGTVLIVPAVVCLLLGLQWGGSTYGWGDVRIVILFVLSAALLAAFGWRQHQCQDNAILPPRIIKMRSVLAGAWFSSCVNATLAVTEYYIAIYFQGVKGYTPTHSGLLISPLLLGIVIGNLCGALGIMWSGYYNPFMIATTVLAPIASGLLSTISLDESVVKTLCLLGLLGLATGVGIQTPIVALQTIMKKSDLPIGVATTSFGATMGNAVWVVVSATIFRSRLAAEIEVYSPSVDATLLEHAGLSEIRAIVGSDRLRDVLLGYDDAVTQTLYLPVGLTAATIFGSVFTEWQSVKAKRS</sequence>
<evidence type="ECO:0000256" key="2">
    <source>
        <dbReference type="ARBA" id="ARBA00022692"/>
    </source>
</evidence>
<dbReference type="EMBL" id="QJNU01000228">
    <property type="protein sequence ID" value="RYP04093.1"/>
    <property type="molecule type" value="Genomic_DNA"/>
</dbReference>
<dbReference type="PROSITE" id="PS50850">
    <property type="entry name" value="MFS"/>
    <property type="match status" value="1"/>
</dbReference>
<evidence type="ECO:0000256" key="1">
    <source>
        <dbReference type="ARBA" id="ARBA00004141"/>
    </source>
</evidence>
<dbReference type="Gene3D" id="3.40.50.720">
    <property type="entry name" value="NAD(P)-binding Rossmann-like Domain"/>
    <property type="match status" value="1"/>
</dbReference>
<dbReference type="PRINTS" id="PR01036">
    <property type="entry name" value="TCRTETB"/>
</dbReference>
<dbReference type="InterPro" id="IPR036259">
    <property type="entry name" value="MFS_trans_sf"/>
</dbReference>
<feature type="transmembrane region" description="Helical" evidence="5">
    <location>
        <begin position="400"/>
        <end position="419"/>
    </location>
</feature>
<comment type="subcellular location">
    <subcellularLocation>
        <location evidence="1">Membrane</location>
        <topology evidence="1">Multi-pass membrane protein</topology>
    </subcellularLocation>
</comment>
<feature type="transmembrane region" description="Helical" evidence="5">
    <location>
        <begin position="204"/>
        <end position="230"/>
    </location>
</feature>
<feature type="transmembrane region" description="Helical" evidence="5">
    <location>
        <begin position="362"/>
        <end position="380"/>
    </location>
</feature>
<feature type="transmembrane region" description="Helical" evidence="5">
    <location>
        <begin position="272"/>
        <end position="291"/>
    </location>
</feature>
<keyword evidence="4 5" id="KW-0472">Membrane</keyword>
<feature type="transmembrane region" description="Helical" evidence="5">
    <location>
        <begin position="470"/>
        <end position="495"/>
    </location>
</feature>
<dbReference type="GO" id="GO:0005886">
    <property type="term" value="C:plasma membrane"/>
    <property type="evidence" value="ECO:0007669"/>
    <property type="project" value="TreeGrafter"/>
</dbReference>
<dbReference type="InterPro" id="IPR013968">
    <property type="entry name" value="PKS_KR"/>
</dbReference>
<feature type="transmembrane region" description="Helical" evidence="5">
    <location>
        <begin position="242"/>
        <end position="260"/>
    </location>
</feature>
<organism evidence="7 8">
    <name type="scientific">Monosporascus ibericus</name>
    <dbReference type="NCBI Taxonomy" id="155417"/>
    <lineage>
        <taxon>Eukaryota</taxon>
        <taxon>Fungi</taxon>
        <taxon>Dikarya</taxon>
        <taxon>Ascomycota</taxon>
        <taxon>Pezizomycotina</taxon>
        <taxon>Sordariomycetes</taxon>
        <taxon>Xylariomycetidae</taxon>
        <taxon>Xylariales</taxon>
        <taxon>Xylariales incertae sedis</taxon>
        <taxon>Monosporascus</taxon>
    </lineage>
</organism>
<dbReference type="OrthoDB" id="2985014at2759"/>
<evidence type="ECO:0000256" key="4">
    <source>
        <dbReference type="ARBA" id="ARBA00023136"/>
    </source>
</evidence>
<evidence type="ECO:0000259" key="6">
    <source>
        <dbReference type="PROSITE" id="PS50850"/>
    </source>
</evidence>
<dbReference type="AlphaFoldDB" id="A0A4Q4TFN0"/>
<dbReference type="InterPro" id="IPR011701">
    <property type="entry name" value="MFS"/>
</dbReference>
<feature type="transmembrane region" description="Helical" evidence="5">
    <location>
        <begin position="431"/>
        <end position="449"/>
    </location>
</feature>
<feature type="transmembrane region" description="Helical" evidence="5">
    <location>
        <begin position="329"/>
        <end position="356"/>
    </location>
</feature>
<dbReference type="InterPro" id="IPR020846">
    <property type="entry name" value="MFS_dom"/>
</dbReference>
<dbReference type="PANTHER" id="PTHR23501">
    <property type="entry name" value="MAJOR FACILITATOR SUPERFAMILY"/>
    <property type="match status" value="1"/>
</dbReference>
<keyword evidence="2 5" id="KW-0812">Transmembrane</keyword>
<accession>A0A4Q4TFN0</accession>